<name>A0A4S2MQP7_9PEZI</name>
<dbReference type="InterPro" id="IPR001841">
    <property type="entry name" value="Znf_RING"/>
</dbReference>
<feature type="compositionally biased region" description="Basic and acidic residues" evidence="13">
    <location>
        <begin position="802"/>
        <end position="811"/>
    </location>
</feature>
<dbReference type="GO" id="GO:0005737">
    <property type="term" value="C:cytoplasm"/>
    <property type="evidence" value="ECO:0007669"/>
    <property type="project" value="UniProtKB-SubCell"/>
</dbReference>
<dbReference type="Pfam" id="PF23230">
    <property type="entry name" value="zf-C2H2_13"/>
    <property type="match status" value="1"/>
</dbReference>
<feature type="region of interest" description="Disordered" evidence="13">
    <location>
        <begin position="407"/>
        <end position="544"/>
    </location>
</feature>
<dbReference type="SMART" id="SM00355">
    <property type="entry name" value="ZnF_C2H2"/>
    <property type="match status" value="4"/>
</dbReference>
<evidence type="ECO:0000256" key="1">
    <source>
        <dbReference type="ARBA" id="ARBA00000900"/>
    </source>
</evidence>
<dbReference type="Pfam" id="PF25447">
    <property type="entry name" value="RING_ZNF598"/>
    <property type="match status" value="1"/>
</dbReference>
<protein>
    <recommendedName>
        <fullName evidence="4">RING-type E3 ubiquitin transferase</fullName>
        <ecNumber evidence="4">2.3.2.27</ecNumber>
    </recommendedName>
</protein>
<dbReference type="GO" id="GO:0043022">
    <property type="term" value="F:ribosome binding"/>
    <property type="evidence" value="ECO:0007669"/>
    <property type="project" value="TreeGrafter"/>
</dbReference>
<dbReference type="Pfam" id="PF23202">
    <property type="entry name" value="PAH_ZNF598"/>
    <property type="match status" value="1"/>
</dbReference>
<keyword evidence="10" id="KW-0862">Zinc</keyword>
<dbReference type="InterPro" id="IPR041888">
    <property type="entry name" value="RING-HC_ZNF598/HEL2"/>
</dbReference>
<evidence type="ECO:0000256" key="11">
    <source>
        <dbReference type="ARBA" id="ARBA00035113"/>
    </source>
</evidence>
<dbReference type="Proteomes" id="UP000298138">
    <property type="component" value="Unassembled WGS sequence"/>
</dbReference>
<dbReference type="GO" id="GO:0016567">
    <property type="term" value="P:protein ubiquitination"/>
    <property type="evidence" value="ECO:0007669"/>
    <property type="project" value="TreeGrafter"/>
</dbReference>
<keyword evidence="9 12" id="KW-0863">Zinc-finger</keyword>
<keyword evidence="16" id="KW-1185">Reference proteome</keyword>
<dbReference type="PROSITE" id="PS00028">
    <property type="entry name" value="ZINC_FINGER_C2H2_1"/>
    <property type="match status" value="2"/>
</dbReference>
<keyword evidence="7" id="KW-0808">Transferase</keyword>
<dbReference type="Gene3D" id="3.30.40.10">
    <property type="entry name" value="Zinc/RING finger domain, C3HC4 (zinc finger)"/>
    <property type="match status" value="1"/>
</dbReference>
<comment type="subcellular location">
    <subcellularLocation>
        <location evidence="2">Cytoplasm</location>
    </subcellularLocation>
</comment>
<feature type="region of interest" description="Disordered" evidence="13">
    <location>
        <begin position="254"/>
        <end position="275"/>
    </location>
</feature>
<evidence type="ECO:0000256" key="10">
    <source>
        <dbReference type="ARBA" id="ARBA00022833"/>
    </source>
</evidence>
<dbReference type="STRING" id="341454.A0A4S2MQP7"/>
<dbReference type="GO" id="GO:0008270">
    <property type="term" value="F:zinc ion binding"/>
    <property type="evidence" value="ECO:0007669"/>
    <property type="project" value="UniProtKB-KW"/>
</dbReference>
<evidence type="ECO:0000256" key="3">
    <source>
        <dbReference type="ARBA" id="ARBA00004906"/>
    </source>
</evidence>
<feature type="compositionally biased region" description="Polar residues" evidence="13">
    <location>
        <begin position="413"/>
        <end position="433"/>
    </location>
</feature>
<dbReference type="PANTHER" id="PTHR22938:SF0">
    <property type="entry name" value="E3 UBIQUITIN-PROTEIN LIGASE ZNF598"/>
    <property type="match status" value="1"/>
</dbReference>
<evidence type="ECO:0000313" key="15">
    <source>
        <dbReference type="EMBL" id="TGZ79560.1"/>
    </source>
</evidence>
<evidence type="ECO:0000256" key="12">
    <source>
        <dbReference type="PROSITE-ProRule" id="PRU00175"/>
    </source>
</evidence>
<reference evidence="15 16" key="1">
    <citation type="submission" date="2019-04" db="EMBL/GenBank/DDBJ databases">
        <title>Comparative genomics and transcriptomics to analyze fruiting body development in filamentous ascomycetes.</title>
        <authorList>
            <consortium name="DOE Joint Genome Institute"/>
            <person name="Lutkenhaus R."/>
            <person name="Traeger S."/>
            <person name="Breuer J."/>
            <person name="Kuo A."/>
            <person name="Lipzen A."/>
            <person name="Pangilinan J."/>
            <person name="Dilworth D."/>
            <person name="Sandor L."/>
            <person name="Poggeler S."/>
            <person name="Barry K."/>
            <person name="Grigoriev I.V."/>
            <person name="Nowrousian M."/>
        </authorList>
    </citation>
    <scope>NUCLEOTIDE SEQUENCE [LARGE SCALE GENOMIC DNA]</scope>
    <source>
        <strain evidence="15 16">CBS 389.68</strain>
    </source>
</reference>
<evidence type="ECO:0000256" key="6">
    <source>
        <dbReference type="ARBA" id="ARBA00022553"/>
    </source>
</evidence>
<keyword evidence="6" id="KW-0597">Phosphoprotein</keyword>
<dbReference type="GO" id="GO:0061630">
    <property type="term" value="F:ubiquitin protein ligase activity"/>
    <property type="evidence" value="ECO:0007669"/>
    <property type="project" value="UniProtKB-EC"/>
</dbReference>
<dbReference type="CDD" id="cd16615">
    <property type="entry name" value="RING-HC_ZNF598"/>
    <property type="match status" value="1"/>
</dbReference>
<feature type="compositionally biased region" description="Pro residues" evidence="13">
    <location>
        <begin position="458"/>
        <end position="475"/>
    </location>
</feature>
<evidence type="ECO:0000256" key="4">
    <source>
        <dbReference type="ARBA" id="ARBA00012483"/>
    </source>
</evidence>
<dbReference type="PROSITE" id="PS50089">
    <property type="entry name" value="ZF_RING_2"/>
    <property type="match status" value="1"/>
</dbReference>
<dbReference type="AlphaFoldDB" id="A0A4S2MQP7"/>
<dbReference type="InterPro" id="IPR057634">
    <property type="entry name" value="PAH_ZNF598/HEL2"/>
</dbReference>
<proteinExistence type="inferred from homology"/>
<dbReference type="EC" id="2.3.2.27" evidence="4"/>
<feature type="compositionally biased region" description="Gly residues" evidence="13">
    <location>
        <begin position="36"/>
        <end position="49"/>
    </location>
</feature>
<comment type="similarity">
    <text evidence="11">Belongs to the ZNF598/HEL2 family.</text>
</comment>
<feature type="region of interest" description="Disordered" evidence="13">
    <location>
        <begin position="638"/>
        <end position="811"/>
    </location>
</feature>
<evidence type="ECO:0000259" key="14">
    <source>
        <dbReference type="PROSITE" id="PS50089"/>
    </source>
</evidence>
<accession>A0A4S2MQP7</accession>
<feature type="compositionally biased region" description="Low complexity" evidence="13">
    <location>
        <begin position="644"/>
        <end position="682"/>
    </location>
</feature>
<feature type="compositionally biased region" description="Polar residues" evidence="13">
    <location>
        <begin position="511"/>
        <end position="529"/>
    </location>
</feature>
<comment type="catalytic activity">
    <reaction evidence="1">
        <text>S-ubiquitinyl-[E2 ubiquitin-conjugating enzyme]-L-cysteine + [acceptor protein]-L-lysine = [E2 ubiquitin-conjugating enzyme]-L-cysteine + N(6)-ubiquitinyl-[acceptor protein]-L-lysine.</text>
        <dbReference type="EC" id="2.3.2.27"/>
    </reaction>
</comment>
<evidence type="ECO:0000256" key="7">
    <source>
        <dbReference type="ARBA" id="ARBA00022679"/>
    </source>
</evidence>
<keyword evidence="8" id="KW-0479">Metal-binding</keyword>
<dbReference type="GO" id="GO:0072344">
    <property type="term" value="P:rescue of stalled ribosome"/>
    <property type="evidence" value="ECO:0007669"/>
    <property type="project" value="InterPro"/>
</dbReference>
<evidence type="ECO:0000256" key="2">
    <source>
        <dbReference type="ARBA" id="ARBA00004496"/>
    </source>
</evidence>
<dbReference type="InterPro" id="IPR013083">
    <property type="entry name" value="Znf_RING/FYVE/PHD"/>
</dbReference>
<sequence length="811" mass="88655">MATATASTPTTDSPAQPRGGSARRGGDRGRGRGRGRGGQGGRGGGQGGRGDGRAGPRIGGQRKGPDGPQSTDGPVQAPEVNRQTTLQVGPAPPIVPVTPDADDAASNSSADICFICADPVQYSAIAPCNHVTCHICALRLRALYKSKSCAHCRTESDYVIFTKDADKRFEEFTDSDIVARNDALGIKYEDQAICDDTTLLLRYNCPDANCDRACRGWPDLHRHVRQDHGLVMCDLCTRHKKVFTHEHTLFTKAQLHKHERKGDDNPGSETQSGFKGHPECRFCTKRFYSNDELYEHCRHNHERCFICDRRNVGQQPSYYIDYPALERHFKNSHFMCQDRECLEKKFVVFEHEVDLKAHMLEAHPGGLSKSERRDARRVDMSTFQDARPAYQPRGGRGRGNQNYVYREGEQEQSRTVQSAQSLTSRTFGGQLTTEDFPLPGASASASASTPQAAQAPAIRPPAQPPAPVSRPPDAFPPLGGSAPRTAARIAAPAAPPRRQTAAEAFPPLGGSSRTITTPPNGRSSTQPSGSEPARPAARPTMTDEVRRLKHTAVIERASNLLRNDQQRIDTFRSYVSKFRTGTFSGEDLVEAFWALMDVSPADMGKLMNELIEIYEDERKQSELRRAWNNWKAINEDYPPIAGASSSSSTTLNPTTTASSNRVLRLKSSTQKSSRSSTARQTAWGTASHSYPLSDSTSRRSPPLPSSSSFSAPQQSTSTTSYARANGKQKAAAVVKRDEFPGLPQVNRKPANWTPVQAKKSSWEPKPPEVNPWAAGGSGEGQQQAEGHAEGEQTGGRKKKGKGKEVLFRVGL</sequence>
<evidence type="ECO:0000256" key="5">
    <source>
        <dbReference type="ARBA" id="ARBA00022490"/>
    </source>
</evidence>
<dbReference type="EMBL" id="ML220130">
    <property type="protein sequence ID" value="TGZ79560.1"/>
    <property type="molecule type" value="Genomic_DNA"/>
</dbReference>
<evidence type="ECO:0000256" key="9">
    <source>
        <dbReference type="ARBA" id="ARBA00022771"/>
    </source>
</evidence>
<feature type="compositionally biased region" description="Low complexity" evidence="13">
    <location>
        <begin position="691"/>
        <end position="720"/>
    </location>
</feature>
<evidence type="ECO:0000256" key="8">
    <source>
        <dbReference type="ARBA" id="ARBA00022723"/>
    </source>
</evidence>
<dbReference type="InterPro" id="IPR013087">
    <property type="entry name" value="Znf_C2H2_type"/>
</dbReference>
<feature type="compositionally biased region" description="Low complexity" evidence="13">
    <location>
        <begin position="441"/>
        <end position="457"/>
    </location>
</feature>
<comment type="pathway">
    <text evidence="3">Protein modification; protein ubiquitination.</text>
</comment>
<gene>
    <name evidence="15" type="ORF">EX30DRAFT_308693</name>
</gene>
<dbReference type="InterPro" id="IPR056437">
    <property type="entry name" value="Znf-C2H2_ZNF598/HEL2"/>
</dbReference>
<keyword evidence="5" id="KW-0963">Cytoplasm</keyword>
<organism evidence="15 16">
    <name type="scientific">Ascodesmis nigricans</name>
    <dbReference type="NCBI Taxonomy" id="341454"/>
    <lineage>
        <taxon>Eukaryota</taxon>
        <taxon>Fungi</taxon>
        <taxon>Dikarya</taxon>
        <taxon>Ascomycota</taxon>
        <taxon>Pezizomycotina</taxon>
        <taxon>Pezizomycetes</taxon>
        <taxon>Pezizales</taxon>
        <taxon>Ascodesmidaceae</taxon>
        <taxon>Ascodesmis</taxon>
    </lineage>
</organism>
<feature type="region of interest" description="Disordered" evidence="13">
    <location>
        <begin position="1"/>
        <end position="77"/>
    </location>
</feature>
<dbReference type="OrthoDB" id="3838338at2759"/>
<evidence type="ECO:0000313" key="16">
    <source>
        <dbReference type="Proteomes" id="UP000298138"/>
    </source>
</evidence>
<feature type="compositionally biased region" description="Low complexity" evidence="13">
    <location>
        <begin position="482"/>
        <end position="504"/>
    </location>
</feature>
<feature type="domain" description="RING-type" evidence="14">
    <location>
        <begin position="113"/>
        <end position="153"/>
    </location>
</feature>
<dbReference type="SUPFAM" id="SSF57850">
    <property type="entry name" value="RING/U-box"/>
    <property type="match status" value="1"/>
</dbReference>
<dbReference type="InterPro" id="IPR044288">
    <property type="entry name" value="ZNF598/HEL2"/>
</dbReference>
<dbReference type="PANTHER" id="PTHR22938">
    <property type="entry name" value="ZINC FINGER PROTEIN 598"/>
    <property type="match status" value="1"/>
</dbReference>
<dbReference type="InParanoid" id="A0A4S2MQP7"/>
<feature type="compositionally biased region" description="Low complexity" evidence="13">
    <location>
        <begin position="1"/>
        <end position="20"/>
    </location>
</feature>
<evidence type="ECO:0000256" key="13">
    <source>
        <dbReference type="SAM" id="MobiDB-lite"/>
    </source>
</evidence>